<evidence type="ECO:0000256" key="1">
    <source>
        <dbReference type="SAM" id="Phobius"/>
    </source>
</evidence>
<reference evidence="2 3" key="1">
    <citation type="journal article" date="2016" name="Nat. Commun.">
        <title>Thousands of microbial genomes shed light on interconnected biogeochemical processes in an aquifer system.</title>
        <authorList>
            <person name="Anantharaman K."/>
            <person name="Brown C.T."/>
            <person name="Hug L.A."/>
            <person name="Sharon I."/>
            <person name="Castelle C.J."/>
            <person name="Probst A.J."/>
            <person name="Thomas B.C."/>
            <person name="Singh A."/>
            <person name="Wilkins M.J."/>
            <person name="Karaoz U."/>
            <person name="Brodie E.L."/>
            <person name="Williams K.H."/>
            <person name="Hubbard S.S."/>
            <person name="Banfield J.F."/>
        </authorList>
    </citation>
    <scope>NUCLEOTIDE SEQUENCE [LARGE SCALE GENOMIC DNA]</scope>
</reference>
<feature type="transmembrane region" description="Helical" evidence="1">
    <location>
        <begin position="275"/>
        <end position="293"/>
    </location>
</feature>
<feature type="transmembrane region" description="Helical" evidence="1">
    <location>
        <begin position="53"/>
        <end position="80"/>
    </location>
</feature>
<name>A0A1F4UQI8_UNCKA</name>
<dbReference type="STRING" id="1802617.A2886_00835"/>
<dbReference type="EMBL" id="MEVA01000016">
    <property type="protein sequence ID" value="OGC47176.1"/>
    <property type="molecule type" value="Genomic_DNA"/>
</dbReference>
<keyword evidence="1" id="KW-1133">Transmembrane helix</keyword>
<evidence type="ECO:0000313" key="2">
    <source>
        <dbReference type="EMBL" id="OGC47176.1"/>
    </source>
</evidence>
<gene>
    <name evidence="2" type="ORF">A2886_00835</name>
</gene>
<sequence length="519" mass="59584">MLIIGGLGDQLSLLIWPQVTDGLFSLLPHLAGSGFYQNVFFHLAHPLSTNQPILWLFLSTLTFFFGTSFFNLFLLATMLANVALSHLLFKRYKFGLTYALIFSFSSYIWIQTGVHEELMQIWLVPLFIHLVLRYKEIGWSTKAYAALSAALLLAILISNYIGFFLLILFGLFALFDLKNLKSYVVVLFITLASSLLFLWPFVKLNYLDSSVPKGTSGYTARPLEDFVYFSSRPWYFFIPPVKNPWLGDFSKSVVSRIADTNYFLADDYFPAEHQGNYFGILFFLSVLASLIYTMRSRDKKLKREVFELVGIALIIYILMFPPFFTLLGKTIWTPSYLLYKTFPIFRVTSRLSVVLLPVLLLILAKVVDYIYEHTEAKRKLLKGFVIVLLFATLAETFIPVKVEYKTNLPAVYTYIGENLPLEAKFAVYPFEKMEDALFWLPVHQRHLMNPRTYYLGDMPTDEFTEMLPTAAGLGLAKEYGVEFIVVFKDAEPAEVRFFEGSGLIEVVYEDDEAALFRVL</sequence>
<evidence type="ECO:0008006" key="4">
    <source>
        <dbReference type="Google" id="ProtNLM"/>
    </source>
</evidence>
<keyword evidence="1" id="KW-0812">Transmembrane</keyword>
<dbReference type="Proteomes" id="UP000176608">
    <property type="component" value="Unassembled WGS sequence"/>
</dbReference>
<keyword evidence="1" id="KW-0472">Membrane</keyword>
<dbReference type="AlphaFoldDB" id="A0A1F4UQI8"/>
<feature type="transmembrane region" description="Helical" evidence="1">
    <location>
        <begin position="182"/>
        <end position="202"/>
    </location>
</feature>
<feature type="transmembrane region" description="Helical" evidence="1">
    <location>
        <begin position="305"/>
        <end position="327"/>
    </location>
</feature>
<organism evidence="2 3">
    <name type="scientific">candidate division WWE3 bacterium RIFCSPHIGHO2_01_FULL_42_13</name>
    <dbReference type="NCBI Taxonomy" id="1802617"/>
    <lineage>
        <taxon>Bacteria</taxon>
        <taxon>Katanobacteria</taxon>
    </lineage>
</organism>
<proteinExistence type="predicted"/>
<comment type="caution">
    <text evidence="2">The sequence shown here is derived from an EMBL/GenBank/DDBJ whole genome shotgun (WGS) entry which is preliminary data.</text>
</comment>
<protein>
    <recommendedName>
        <fullName evidence="4">Glycosyltransferase RgtA/B/C/D-like domain-containing protein</fullName>
    </recommendedName>
</protein>
<accession>A0A1F4UQI8</accession>
<feature type="transmembrane region" description="Helical" evidence="1">
    <location>
        <begin position="347"/>
        <end position="368"/>
    </location>
</feature>
<evidence type="ECO:0000313" key="3">
    <source>
        <dbReference type="Proteomes" id="UP000176608"/>
    </source>
</evidence>
<feature type="transmembrane region" description="Helical" evidence="1">
    <location>
        <begin position="380"/>
        <end position="400"/>
    </location>
</feature>
<feature type="transmembrane region" description="Helical" evidence="1">
    <location>
        <begin position="92"/>
        <end position="110"/>
    </location>
</feature>
<feature type="transmembrane region" description="Helical" evidence="1">
    <location>
        <begin position="143"/>
        <end position="175"/>
    </location>
</feature>